<organism evidence="1 2">
    <name type="scientific">Plantactinospora alkalitolerans</name>
    <dbReference type="NCBI Taxonomy" id="2789879"/>
    <lineage>
        <taxon>Bacteria</taxon>
        <taxon>Bacillati</taxon>
        <taxon>Actinomycetota</taxon>
        <taxon>Actinomycetes</taxon>
        <taxon>Micromonosporales</taxon>
        <taxon>Micromonosporaceae</taxon>
        <taxon>Plantactinospora</taxon>
    </lineage>
</organism>
<name>A0ABS0GY49_9ACTN</name>
<keyword evidence="2" id="KW-1185">Reference proteome</keyword>
<dbReference type="EMBL" id="JADPUN010000181">
    <property type="protein sequence ID" value="MBF9131132.1"/>
    <property type="molecule type" value="Genomic_DNA"/>
</dbReference>
<comment type="caution">
    <text evidence="1">The sequence shown here is derived from an EMBL/GenBank/DDBJ whole genome shotgun (WGS) entry which is preliminary data.</text>
</comment>
<protein>
    <submittedName>
        <fullName evidence="1">Uncharacterized protein</fullName>
    </submittedName>
</protein>
<dbReference type="Proteomes" id="UP000638560">
    <property type="component" value="Unassembled WGS sequence"/>
</dbReference>
<reference evidence="1 2" key="1">
    <citation type="submission" date="2020-11" db="EMBL/GenBank/DDBJ databases">
        <title>A novel isolate from a Black sea contaminated sediment with potential to produce alkanes: Plantactinospora alkalitolerans sp. nov.</title>
        <authorList>
            <person name="Carro L."/>
            <person name="Veyisoglu A."/>
            <person name="Guven K."/>
            <person name="Schumann P."/>
            <person name="Klenk H.-P."/>
            <person name="Sahin N."/>
        </authorList>
    </citation>
    <scope>NUCLEOTIDE SEQUENCE [LARGE SCALE GENOMIC DNA]</scope>
    <source>
        <strain evidence="1 2">S1510</strain>
    </source>
</reference>
<proteinExistence type="predicted"/>
<gene>
    <name evidence="1" type="ORF">I0C86_19520</name>
</gene>
<evidence type="ECO:0000313" key="2">
    <source>
        <dbReference type="Proteomes" id="UP000638560"/>
    </source>
</evidence>
<sequence>MSAVDLVRVGSELLAAEESQTTPLITLGLPLLAVALSPLTAWLTFEFVRKRELAETMRHELTRDTELATQAEARSRRETVRRETLKWTTPILMSTDELNSRLGNLLEGGAYPALDANWRRPEAWSMSHGYLYSSTLYLFSAYFSYVELLRRSLNFELFRSQEDKNLLFHGLDAVASTLASYPAPWSSGGRDAQVFRLQQRAIGELMFVDGVDGPTCLTLADFTERLAEDRFLRQLAPLRELIDGLAPVQGDCRWQRLAATRQALTALSGTCRQLLAAVAD</sequence>
<dbReference type="RefSeq" id="WP_196202696.1">
    <property type="nucleotide sequence ID" value="NZ_JADPUN010000181.1"/>
</dbReference>
<accession>A0ABS0GY49</accession>
<evidence type="ECO:0000313" key="1">
    <source>
        <dbReference type="EMBL" id="MBF9131132.1"/>
    </source>
</evidence>